<dbReference type="PANTHER" id="PTHR11804:SF84">
    <property type="entry name" value="SACCHAROLYSIN"/>
    <property type="match status" value="1"/>
</dbReference>
<organism evidence="12 13">
    <name type="scientific">Polynucleobacter kasalickyi</name>
    <dbReference type="NCBI Taxonomy" id="1938817"/>
    <lineage>
        <taxon>Bacteria</taxon>
        <taxon>Pseudomonadati</taxon>
        <taxon>Pseudomonadota</taxon>
        <taxon>Betaproteobacteria</taxon>
        <taxon>Burkholderiales</taxon>
        <taxon>Burkholderiaceae</taxon>
        <taxon>Polynucleobacter</taxon>
    </lineage>
</organism>
<dbReference type="Proteomes" id="UP000192708">
    <property type="component" value="Unassembled WGS sequence"/>
</dbReference>
<evidence type="ECO:0000256" key="3">
    <source>
        <dbReference type="ARBA" id="ARBA00022723"/>
    </source>
</evidence>
<evidence type="ECO:0000313" key="12">
    <source>
        <dbReference type="EMBL" id="SMC66807.1"/>
    </source>
</evidence>
<dbReference type="Pfam" id="PF01432">
    <property type="entry name" value="Peptidase_M3"/>
    <property type="match status" value="1"/>
</dbReference>
<keyword evidence="6 9" id="KW-0482">Metalloprotease</keyword>
<dbReference type="Gene3D" id="1.10.1370.10">
    <property type="entry name" value="Neurolysin, domain 3"/>
    <property type="match status" value="1"/>
</dbReference>
<dbReference type="InterPro" id="IPR001567">
    <property type="entry name" value="Pept_M3A_M3B_dom"/>
</dbReference>
<keyword evidence="5 9" id="KW-0862">Zinc</keyword>
<dbReference type="RefSeq" id="WP_084284330.1">
    <property type="nucleotide sequence ID" value="NZ_FWXJ01000011.1"/>
</dbReference>
<evidence type="ECO:0000256" key="1">
    <source>
        <dbReference type="ARBA" id="ARBA00006040"/>
    </source>
</evidence>
<dbReference type="PANTHER" id="PTHR11804">
    <property type="entry name" value="PROTEASE M3 THIMET OLIGOPEPTIDASE-RELATED"/>
    <property type="match status" value="1"/>
</dbReference>
<dbReference type="STRING" id="1938817.SAMN06296008_11133"/>
<comment type="catalytic activity">
    <reaction evidence="7">
        <text>Hydrolysis of oligopeptides, with broad specificity. Gly or Ala commonly occur as P1 or P1' residues, but more distant residues are also important, as is shown by the fact that Z-Gly-Pro-Gly-|-Gly-Pro-Ala is cleaved, but not Z-(Gly)(5).</text>
        <dbReference type="EC" id="3.4.24.70"/>
    </reaction>
</comment>
<dbReference type="SUPFAM" id="SSF55486">
    <property type="entry name" value="Metalloproteases ('zincins'), catalytic domain"/>
    <property type="match status" value="1"/>
</dbReference>
<evidence type="ECO:0000256" key="9">
    <source>
        <dbReference type="RuleBase" id="RU003435"/>
    </source>
</evidence>
<comment type="similarity">
    <text evidence="1 9">Belongs to the peptidase M3 family.</text>
</comment>
<dbReference type="Gene3D" id="3.40.390.10">
    <property type="entry name" value="Collagenase (Catalytic Domain)"/>
    <property type="match status" value="1"/>
</dbReference>
<evidence type="ECO:0000256" key="8">
    <source>
        <dbReference type="ARBA" id="ARBA00026100"/>
    </source>
</evidence>
<protein>
    <recommendedName>
        <fullName evidence="8">oligopeptidase A</fullName>
        <ecNumber evidence="8">3.4.24.70</ecNumber>
    </recommendedName>
</protein>
<dbReference type="AlphaFoldDB" id="A0A1W2B1F3"/>
<dbReference type="FunFam" id="3.40.390.10:FF:000009">
    <property type="entry name" value="Oligopeptidase A"/>
    <property type="match status" value="1"/>
</dbReference>
<proteinExistence type="inferred from homology"/>
<evidence type="ECO:0000256" key="7">
    <source>
        <dbReference type="ARBA" id="ARBA00024603"/>
    </source>
</evidence>
<dbReference type="GO" id="GO:0046872">
    <property type="term" value="F:metal ion binding"/>
    <property type="evidence" value="ECO:0007669"/>
    <property type="project" value="UniProtKB-UniRule"/>
</dbReference>
<evidence type="ECO:0000313" key="13">
    <source>
        <dbReference type="Proteomes" id="UP000192708"/>
    </source>
</evidence>
<feature type="domain" description="Peptidase M3A/M3B catalytic" evidence="10">
    <location>
        <begin position="227"/>
        <end position="692"/>
    </location>
</feature>
<name>A0A1W2B1F3_9BURK</name>
<dbReference type="InterPro" id="IPR034005">
    <property type="entry name" value="M3A_DCP"/>
</dbReference>
<sequence length="703" mass="79034">MQNPLLAIGRGVPAYDQILPEHIQPAIGELLSKAYDVLKTIEHLEAKPTWTNLISPMEDINEELGRAWGVVNHLTSVLDSPELRTAHAKMIPEVTAFSSYFSQNLTIFEKVKSLKNSSEWQTLSAAQQKSINNTIRDFQLGGAELTDDIKPIFAKNSEDQANTSKDFSDHVLDATDQFIHLVTNPDELAGLPDDVLAAAKELATEKELTGWAFSLKFPSYFPVQQLAKNRALRQTLYQAYVTRASELGVTFGQGKAEWDNTQLMLEILRLRQQEANLLGYPNYAALSIVPKMAEHVDQVSNFLNEFAKRAHPKALLDLQELEQFAQATFGIEQLEPWDISYVSEALKEQKYLFSENEVKQYFPIDQVLNGLFNVIETVLQVRIEPIELPKWHADVKSFQVRNERQEIVAYFYLDAYARTGKRGGAWMDDARGRQLLPNGTVQTPIAYLVCNFPAPLKSTDGMVKPATISHDDVITLFHEFGHGLHHMLTQVDTLGVSGINGVEWDAVELPSQFMENFCWDFEVITKLSKHVQTGETLPKELFEKMLAAKNFQNGLFTLRQMVLALFDWELHASFDPNTHNATDILALSKNINEQIHVLPQAEISRWPNTFSHIFCGGYAAGYYSYKWAEVLSADAFAAFEEQEASYGSVLNPEVGIRYRHEILEVGGSRSATESFSAFRGRAPTIDALLRHGGLISESEGSSL</sequence>
<evidence type="ECO:0000256" key="6">
    <source>
        <dbReference type="ARBA" id="ARBA00023049"/>
    </source>
</evidence>
<evidence type="ECO:0000259" key="11">
    <source>
        <dbReference type="Pfam" id="PF19310"/>
    </source>
</evidence>
<dbReference type="EMBL" id="FWXJ01000011">
    <property type="protein sequence ID" value="SMC66807.1"/>
    <property type="molecule type" value="Genomic_DNA"/>
</dbReference>
<evidence type="ECO:0000256" key="2">
    <source>
        <dbReference type="ARBA" id="ARBA00022670"/>
    </source>
</evidence>
<accession>A0A1W2B1F3</accession>
<keyword evidence="2 9" id="KW-0645">Protease</keyword>
<keyword evidence="3 9" id="KW-0479">Metal-binding</keyword>
<dbReference type="OrthoDB" id="9773538at2"/>
<dbReference type="InterPro" id="IPR024077">
    <property type="entry name" value="Neurolysin/TOP_dom2"/>
</dbReference>
<dbReference type="EC" id="3.4.24.70" evidence="8"/>
<dbReference type="Pfam" id="PF19310">
    <property type="entry name" value="TOP_N"/>
    <property type="match status" value="1"/>
</dbReference>
<dbReference type="GO" id="GO:0006518">
    <property type="term" value="P:peptide metabolic process"/>
    <property type="evidence" value="ECO:0007669"/>
    <property type="project" value="TreeGrafter"/>
</dbReference>
<dbReference type="InterPro" id="IPR045666">
    <property type="entry name" value="OpdA_N"/>
</dbReference>
<dbReference type="CDD" id="cd06456">
    <property type="entry name" value="M3A_DCP"/>
    <property type="match status" value="1"/>
</dbReference>
<gene>
    <name evidence="12" type="ORF">SAMN06296008_11133</name>
</gene>
<dbReference type="InterPro" id="IPR045090">
    <property type="entry name" value="Pept_M3A_M3B"/>
</dbReference>
<evidence type="ECO:0000259" key="10">
    <source>
        <dbReference type="Pfam" id="PF01432"/>
    </source>
</evidence>
<feature type="domain" description="Oligopeptidase A N-terminal" evidence="11">
    <location>
        <begin position="29"/>
        <end position="148"/>
    </location>
</feature>
<keyword evidence="4 9" id="KW-0378">Hydrolase</keyword>
<dbReference type="GO" id="GO:0006508">
    <property type="term" value="P:proteolysis"/>
    <property type="evidence" value="ECO:0007669"/>
    <property type="project" value="UniProtKB-KW"/>
</dbReference>
<evidence type="ECO:0000256" key="4">
    <source>
        <dbReference type="ARBA" id="ARBA00022801"/>
    </source>
</evidence>
<keyword evidence="13" id="KW-1185">Reference proteome</keyword>
<reference evidence="12 13" key="1">
    <citation type="submission" date="2017-04" db="EMBL/GenBank/DDBJ databases">
        <authorList>
            <person name="Afonso C.L."/>
            <person name="Miller P.J."/>
            <person name="Scott M.A."/>
            <person name="Spackman E."/>
            <person name="Goraichik I."/>
            <person name="Dimitrov K.M."/>
            <person name="Suarez D.L."/>
            <person name="Swayne D.E."/>
        </authorList>
    </citation>
    <scope>NUCLEOTIDE SEQUENCE [LARGE SCALE GENOMIC DNA]</scope>
    <source>
        <strain evidence="12 13">VK13</strain>
    </source>
</reference>
<dbReference type="Gene3D" id="1.10.1370.40">
    <property type="match status" value="1"/>
</dbReference>
<dbReference type="GO" id="GO:0004222">
    <property type="term" value="F:metalloendopeptidase activity"/>
    <property type="evidence" value="ECO:0007669"/>
    <property type="project" value="UniProtKB-EC"/>
</dbReference>
<evidence type="ECO:0000256" key="5">
    <source>
        <dbReference type="ARBA" id="ARBA00022833"/>
    </source>
</evidence>
<dbReference type="GO" id="GO:0005829">
    <property type="term" value="C:cytosol"/>
    <property type="evidence" value="ECO:0007669"/>
    <property type="project" value="UniProtKB-ARBA"/>
</dbReference>
<dbReference type="InterPro" id="IPR024079">
    <property type="entry name" value="MetalloPept_cat_dom_sf"/>
</dbReference>
<comment type="cofactor">
    <cofactor evidence="9">
        <name>Zn(2+)</name>
        <dbReference type="ChEBI" id="CHEBI:29105"/>
    </cofactor>
    <text evidence="9">Binds 1 zinc ion.</text>
</comment>